<dbReference type="SUPFAM" id="SSF51092">
    <property type="entry name" value="Vitelline membrane outer protein-I (VMO-I)"/>
    <property type="match status" value="2"/>
</dbReference>
<sequence>MNHFISVMFSLLVFTGLQVSVESAGTRPERSTNRFFTSELVVTNGGRWGSWGNIDMCPEGTYAAGFSLKLDADGTSDKTALNGIRLYCTGASERLSSSDHIYATVQSGVGSWGQWTDVKWCSSKFLQTFMMQVKPIKAGTDNIAVNNIVLTPQTLVTGANGVKGVKEKGFVVSGHGYKGCREVETTPLSMTWSCTAANKVSVESLERSTNRGYISELTVSNGGTWGSWGNKEMCPDGTYAAGFSLKVEADGTSDNTALNGIRLHCLSVFHRLSNSFHDEIPVQSGVGSWGQWTDVKWCSSGFLRAFMMRVKPIKAGTDNTAVNNIVFQCNDGVVMKVDATDSGDWGKWSKTCEGKGICGLKTRVQGLQGSGDDTALNDVVLYCCK</sequence>
<organism evidence="2 3">
    <name type="scientific">Labeo rohita</name>
    <name type="common">Indian major carp</name>
    <name type="synonym">Cyprinus rohita</name>
    <dbReference type="NCBI Taxonomy" id="84645"/>
    <lineage>
        <taxon>Eukaryota</taxon>
        <taxon>Metazoa</taxon>
        <taxon>Chordata</taxon>
        <taxon>Craniata</taxon>
        <taxon>Vertebrata</taxon>
        <taxon>Euteleostomi</taxon>
        <taxon>Actinopterygii</taxon>
        <taxon>Neopterygii</taxon>
        <taxon>Teleostei</taxon>
        <taxon>Ostariophysi</taxon>
        <taxon>Cypriniformes</taxon>
        <taxon>Cyprinidae</taxon>
        <taxon>Labeoninae</taxon>
        <taxon>Labeonini</taxon>
        <taxon>Labeo</taxon>
    </lineage>
</organism>
<evidence type="ECO:0007829" key="4">
    <source>
        <dbReference type="PeptideAtlas" id="A0A498M278"/>
    </source>
</evidence>
<dbReference type="Pfam" id="PF03762">
    <property type="entry name" value="VOMI"/>
    <property type="match status" value="2"/>
</dbReference>
<proteinExistence type="evidence at protein level"/>
<keyword evidence="4" id="KW-1267">Proteomics identification</keyword>
<gene>
    <name evidence="2" type="ORF">ROHU_009580</name>
</gene>
<keyword evidence="1" id="KW-0732">Signal</keyword>
<evidence type="ECO:0000313" key="3">
    <source>
        <dbReference type="Proteomes" id="UP000290572"/>
    </source>
</evidence>
<feature type="chain" id="PRO_5019828537" evidence="1">
    <location>
        <begin position="24"/>
        <end position="385"/>
    </location>
</feature>
<dbReference type="GO" id="GO:0005615">
    <property type="term" value="C:extracellular space"/>
    <property type="evidence" value="ECO:0007669"/>
    <property type="project" value="TreeGrafter"/>
</dbReference>
<comment type="caution">
    <text evidence="2">The sequence shown here is derived from an EMBL/GenBank/DDBJ whole genome shotgun (WGS) entry which is preliminary data.</text>
</comment>
<dbReference type="EMBL" id="QBIY01012962">
    <property type="protein sequence ID" value="RXN13602.1"/>
    <property type="molecule type" value="Genomic_DNA"/>
</dbReference>
<protein>
    <submittedName>
        <fullName evidence="2">Vitelline membrane outer layer 1-like protein</fullName>
    </submittedName>
</protein>
<dbReference type="Gene3D" id="2.100.10.20">
    <property type="entry name" value="Vitelline membrane outer layer protein I (VOMI)"/>
    <property type="match status" value="2"/>
</dbReference>
<dbReference type="STRING" id="84645.A0A498M278"/>
<evidence type="ECO:0000256" key="1">
    <source>
        <dbReference type="SAM" id="SignalP"/>
    </source>
</evidence>
<dbReference type="Proteomes" id="UP000290572">
    <property type="component" value="Unassembled WGS sequence"/>
</dbReference>
<reference evidence="2 3" key="1">
    <citation type="submission" date="2018-03" db="EMBL/GenBank/DDBJ databases">
        <title>Draft genome sequence of Rohu Carp (Labeo rohita).</title>
        <authorList>
            <person name="Das P."/>
            <person name="Kushwaha B."/>
            <person name="Joshi C.G."/>
            <person name="Kumar D."/>
            <person name="Nagpure N.S."/>
            <person name="Sahoo L."/>
            <person name="Das S.P."/>
            <person name="Bit A."/>
            <person name="Patnaik S."/>
            <person name="Meher P.K."/>
            <person name="Jayasankar P."/>
            <person name="Koringa P.G."/>
            <person name="Patel N.V."/>
            <person name="Hinsu A.T."/>
            <person name="Kumar R."/>
            <person name="Pandey M."/>
            <person name="Agarwal S."/>
            <person name="Srivastava S."/>
            <person name="Singh M."/>
            <person name="Iquebal M.A."/>
            <person name="Jaiswal S."/>
            <person name="Angadi U.B."/>
            <person name="Kumar N."/>
            <person name="Raza M."/>
            <person name="Shah T.M."/>
            <person name="Rai A."/>
            <person name="Jena J.K."/>
        </authorList>
    </citation>
    <scope>NUCLEOTIDE SEQUENCE [LARGE SCALE GENOMIC DNA]</scope>
    <source>
        <strain evidence="2">DASCIFA01</strain>
        <tissue evidence="2">Testis</tissue>
    </source>
</reference>
<dbReference type="InterPro" id="IPR005515">
    <property type="entry name" value="VOMI"/>
</dbReference>
<accession>A0A498M278</accession>
<evidence type="ECO:0000313" key="2">
    <source>
        <dbReference type="EMBL" id="RXN13602.1"/>
    </source>
</evidence>
<dbReference type="PANTHER" id="PTHR18841">
    <property type="entry name" value="VITELLINE MEMBRANE OUTER LAYER PROTEIN I-RELATED"/>
    <property type="match status" value="1"/>
</dbReference>
<dbReference type="PANTHER" id="PTHR18841:SF0">
    <property type="entry name" value="VITELLINE MEMBRANE OUTER LAYER 1 HOMOLOG A-RELATED"/>
    <property type="match status" value="1"/>
</dbReference>
<keyword evidence="3" id="KW-1185">Reference proteome</keyword>
<dbReference type="CDD" id="cd00220">
    <property type="entry name" value="VMO-I"/>
    <property type="match status" value="1"/>
</dbReference>
<dbReference type="InterPro" id="IPR036706">
    <property type="entry name" value="VOMI_sf"/>
</dbReference>
<name>A0A498M278_LABRO</name>
<dbReference type="AlphaFoldDB" id="A0A498M278"/>
<feature type="signal peptide" evidence="1">
    <location>
        <begin position="1"/>
        <end position="23"/>
    </location>
</feature>